<feature type="transmembrane region" description="Helical" evidence="1">
    <location>
        <begin position="97"/>
        <end position="123"/>
    </location>
</feature>
<protein>
    <recommendedName>
        <fullName evidence="4">DUF4190 domain-containing protein</fullName>
    </recommendedName>
</protein>
<feature type="transmembrane region" description="Helical" evidence="1">
    <location>
        <begin position="52"/>
        <end position="85"/>
    </location>
</feature>
<evidence type="ECO:0000313" key="3">
    <source>
        <dbReference type="Proteomes" id="UP001419084"/>
    </source>
</evidence>
<dbReference type="RefSeq" id="WP_346065310.1">
    <property type="nucleotide sequence ID" value="NZ_BRPJ01000037.1"/>
</dbReference>
<comment type="caution">
    <text evidence="2">The sequence shown here is derived from an EMBL/GenBank/DDBJ whole genome shotgun (WGS) entry which is preliminary data.</text>
</comment>
<reference evidence="2 3" key="1">
    <citation type="journal article" date="2024" name="Int. J. Syst. Evol. Microbiol.">
        <title>Lacrimispora brassicae sp. nov. isolated from fermented cabbage, and proposal of Clostridium indicum Gundawar et al. 2019 and Clostridium methoxybenzovorans Mechichi et al. 1999 as heterotypic synonyms of Lacrimispora amygdalina (Parshina et al. 2003) Haas and Blanchard 2020 and Lacrimispora indolis (McClung and McCoy 1957) Haas and Blanchard 2020, respectively.</title>
        <authorList>
            <person name="Kobayashi H."/>
            <person name="Tanizawa Y."/>
            <person name="Sakamoto M."/>
            <person name="Ohkuma M."/>
            <person name="Tohno M."/>
        </authorList>
    </citation>
    <scope>NUCLEOTIDE SEQUENCE [LARGE SCALE GENOMIC DNA]</scope>
    <source>
        <strain evidence="2 3">DSM 12857</strain>
    </source>
</reference>
<evidence type="ECO:0000256" key="1">
    <source>
        <dbReference type="SAM" id="Phobius"/>
    </source>
</evidence>
<dbReference type="EMBL" id="BRPJ01000037">
    <property type="protein sequence ID" value="GLB30361.1"/>
    <property type="molecule type" value="Genomic_DNA"/>
</dbReference>
<keyword evidence="1" id="KW-1133">Transmembrane helix</keyword>
<dbReference type="Proteomes" id="UP001419084">
    <property type="component" value="Unassembled WGS sequence"/>
</dbReference>
<accession>A0ABQ5M719</accession>
<keyword evidence="1" id="KW-0812">Transmembrane</keyword>
<evidence type="ECO:0008006" key="4">
    <source>
        <dbReference type="Google" id="ProtNLM"/>
    </source>
</evidence>
<keyword evidence="3" id="KW-1185">Reference proteome</keyword>
<name>A0ABQ5M719_9FIRM</name>
<sequence length="133" mass="14369">MDQDNQMNLDDPSVTQKNEIQPVLENSGGEQNNSSYNTVYQQPQQKKQNNMALASLIMGIIGIVTFCSCYGGLIFGSLGIVFALLSKTEDHFEGNAIAGLITSIIALVLTVIVFILFVAFGLLDKLTAGGVFY</sequence>
<keyword evidence="1" id="KW-0472">Membrane</keyword>
<organism evidence="2 3">
    <name type="scientific">Lacrimispora amygdalina</name>
    <dbReference type="NCBI Taxonomy" id="253257"/>
    <lineage>
        <taxon>Bacteria</taxon>
        <taxon>Bacillati</taxon>
        <taxon>Bacillota</taxon>
        <taxon>Clostridia</taxon>
        <taxon>Lachnospirales</taxon>
        <taxon>Lachnospiraceae</taxon>
        <taxon>Lacrimispora</taxon>
    </lineage>
</organism>
<proteinExistence type="predicted"/>
<evidence type="ECO:0000313" key="2">
    <source>
        <dbReference type="EMBL" id="GLB30361.1"/>
    </source>
</evidence>
<gene>
    <name evidence="2" type="ORF">LAD12857_22840</name>
</gene>